<dbReference type="Pfam" id="PF05621">
    <property type="entry name" value="TniB"/>
    <property type="match status" value="1"/>
</dbReference>
<dbReference type="Gene3D" id="3.40.50.300">
    <property type="entry name" value="P-loop containing nucleotide triphosphate hydrolases"/>
    <property type="match status" value="1"/>
</dbReference>
<dbReference type="PANTHER" id="PTHR35894">
    <property type="entry name" value="GENERAL SECRETION PATHWAY PROTEIN A-RELATED"/>
    <property type="match status" value="1"/>
</dbReference>
<dbReference type="EMBL" id="JACDXJ010000002">
    <property type="protein sequence ID" value="MBA1159076.1"/>
    <property type="molecule type" value="Genomic_DNA"/>
</dbReference>
<proteinExistence type="predicted"/>
<dbReference type="SUPFAM" id="SSF52540">
    <property type="entry name" value="P-loop containing nucleoside triphosphate hydrolases"/>
    <property type="match status" value="1"/>
</dbReference>
<protein>
    <submittedName>
        <fullName evidence="1">TniB family NTP-binding protein</fullName>
    </submittedName>
</protein>
<gene>
    <name evidence="1" type="ORF">H0S73_23575</name>
</gene>
<accession>A0A838BX10</accession>
<dbReference type="Proteomes" id="UP000572984">
    <property type="component" value="Unassembled WGS sequence"/>
</dbReference>
<evidence type="ECO:0000313" key="1">
    <source>
        <dbReference type="EMBL" id="MBA1159076.1"/>
    </source>
</evidence>
<dbReference type="InterPro" id="IPR008868">
    <property type="entry name" value="TniB"/>
</dbReference>
<dbReference type="InterPro" id="IPR052026">
    <property type="entry name" value="ExeA_AAA_ATPase_DNA-bind"/>
</dbReference>
<reference evidence="1 2" key="1">
    <citation type="submission" date="2020-07" db="EMBL/GenBank/DDBJ databases">
        <title>Draft genome and description of Microvirga mediterraneensis Marseille-Q2068 sp. nov.</title>
        <authorList>
            <person name="Boxberger M."/>
        </authorList>
    </citation>
    <scope>NUCLEOTIDE SEQUENCE [LARGE SCALE GENOMIC DNA]</scope>
    <source>
        <strain evidence="1 2">Marseille-Q2068</strain>
    </source>
</reference>
<dbReference type="RefSeq" id="WP_181054651.1">
    <property type="nucleotide sequence ID" value="NZ_JACDXJ010000002.1"/>
</dbReference>
<sequence>MIDTPAHLTEDAAQVLTRPDHERIYFIRSKRWIPYPRARQVLNQFEHLLAFPRTTRMPSLAIYGDSGMGKSMIVEKFRDDHAITFDPDTGTARTRLLVVEMAGRPSERRLFAQILAALGAPHSPRATIVDLEQATVRLLRAVGVQVLLIDEVHNILAGTWREQRVMLNTLRYLSNELKLSLVCVGIAEAREAINGDVQLARRFDVMTLLRWSANEEFEQLVLAIVRNLPLRHPSVLTPRGLRRILQVTGGVTAWVFRLLNDVAITAIESGTEEITDAAVDAWRPVSEEEPAFQ</sequence>
<evidence type="ECO:0000313" key="2">
    <source>
        <dbReference type="Proteomes" id="UP000572984"/>
    </source>
</evidence>
<comment type="caution">
    <text evidence="1">The sequence shown here is derived from an EMBL/GenBank/DDBJ whole genome shotgun (WGS) entry which is preliminary data.</text>
</comment>
<keyword evidence="2" id="KW-1185">Reference proteome</keyword>
<dbReference type="InterPro" id="IPR027417">
    <property type="entry name" value="P-loop_NTPase"/>
</dbReference>
<name>A0A838BX10_9HYPH</name>
<organism evidence="1 2">
    <name type="scientific">Microvirga mediterraneensis</name>
    <dbReference type="NCBI Taxonomy" id="2754695"/>
    <lineage>
        <taxon>Bacteria</taxon>
        <taxon>Pseudomonadati</taxon>
        <taxon>Pseudomonadota</taxon>
        <taxon>Alphaproteobacteria</taxon>
        <taxon>Hyphomicrobiales</taxon>
        <taxon>Methylobacteriaceae</taxon>
        <taxon>Microvirga</taxon>
    </lineage>
</organism>
<dbReference type="PANTHER" id="PTHR35894:SF5">
    <property type="entry name" value="MU-LIKE PROPHAGE FLUMU DNA TRANSPOSITION PROTEIN B"/>
    <property type="match status" value="1"/>
</dbReference>
<dbReference type="AlphaFoldDB" id="A0A838BX10"/>